<name>A0ABR2JS87_9EUKA</name>
<comment type="caution">
    <text evidence="1">The sequence shown here is derived from an EMBL/GenBank/DDBJ whole genome shotgun (WGS) entry which is preliminary data.</text>
</comment>
<organism evidence="1 2">
    <name type="scientific">Tritrichomonas musculus</name>
    <dbReference type="NCBI Taxonomy" id="1915356"/>
    <lineage>
        <taxon>Eukaryota</taxon>
        <taxon>Metamonada</taxon>
        <taxon>Parabasalia</taxon>
        <taxon>Tritrichomonadida</taxon>
        <taxon>Tritrichomonadidae</taxon>
        <taxon>Tritrichomonas</taxon>
    </lineage>
</organism>
<evidence type="ECO:0000313" key="2">
    <source>
        <dbReference type="Proteomes" id="UP001470230"/>
    </source>
</evidence>
<dbReference type="EMBL" id="JAPFFF010000010">
    <property type="protein sequence ID" value="KAK8881678.1"/>
    <property type="molecule type" value="Genomic_DNA"/>
</dbReference>
<proteinExistence type="predicted"/>
<sequence>MDEPSDLSQDLHHSNESQSYVFGATELPDSYWFSYPDEVLNLEFFNIEGHVEFNYAPQDANEGIASLPPIVSPPSNTGMGLLPPVVSPPSNEGMGSLPPRVFPSAIVGMTPIPPTISPPASSNIDPYNSQYYTFFPPCQNSETLNNQPCDARLVSSNQKINSFGPHNRRPKRKINLLPNAQSFKNDYYSILTSRKKFSKDLVKIIHNSVLVKNIQGLKNMDREEFRRIDLYFQNYASKQDQILKVLRDNKDWILANIFNL</sequence>
<gene>
    <name evidence="1" type="ORF">M9Y10_004438</name>
</gene>
<keyword evidence="2" id="KW-1185">Reference proteome</keyword>
<dbReference type="Proteomes" id="UP001470230">
    <property type="component" value="Unassembled WGS sequence"/>
</dbReference>
<evidence type="ECO:0000313" key="1">
    <source>
        <dbReference type="EMBL" id="KAK8881678.1"/>
    </source>
</evidence>
<protein>
    <submittedName>
        <fullName evidence="1">Uncharacterized protein</fullName>
    </submittedName>
</protein>
<accession>A0ABR2JS87</accession>
<reference evidence="1 2" key="1">
    <citation type="submission" date="2024-04" db="EMBL/GenBank/DDBJ databases">
        <title>Tritrichomonas musculus Genome.</title>
        <authorList>
            <person name="Alves-Ferreira E."/>
            <person name="Grigg M."/>
            <person name="Lorenzi H."/>
            <person name="Galac M."/>
        </authorList>
    </citation>
    <scope>NUCLEOTIDE SEQUENCE [LARGE SCALE GENOMIC DNA]</scope>
    <source>
        <strain evidence="1 2">EAF2021</strain>
    </source>
</reference>